<feature type="coiled-coil region" evidence="1">
    <location>
        <begin position="65"/>
        <end position="92"/>
    </location>
</feature>
<keyword evidence="1" id="KW-0175">Coiled coil</keyword>
<reference evidence="2" key="1">
    <citation type="submission" date="2022-06" db="EMBL/GenBank/DDBJ databases">
        <title>Draft genome sequences of Pragia fontium str. JCM24417.</title>
        <authorList>
            <person name="Wakabayashi Y."/>
            <person name="Kojima K."/>
        </authorList>
    </citation>
    <scope>NUCLEOTIDE SEQUENCE</scope>
    <source>
        <strain evidence="2">JCM 24417</strain>
    </source>
</reference>
<evidence type="ECO:0000256" key="1">
    <source>
        <dbReference type="SAM" id="Coils"/>
    </source>
</evidence>
<accession>A0ABQ5LJQ2</accession>
<gene>
    <name evidence="2" type="ORF">SOASR032_24140</name>
</gene>
<sequence>MINIKSIALSVAIAAFFVSVGYGQYQRVAKEKLEVKAQHYKDEAGHYRNSEIAIRNQYDVINTALADREDKRIAAEKQVTELKEELKHAQKDNKCAREPVPDAVTDRLRARVTKVNATAARAKNAVPPVPGS</sequence>
<evidence type="ECO:0000313" key="3">
    <source>
        <dbReference type="Proteomes" id="UP001059610"/>
    </source>
</evidence>
<dbReference type="Proteomes" id="UP001059610">
    <property type="component" value="Unassembled WGS sequence"/>
</dbReference>
<comment type="caution">
    <text evidence="2">The sequence shown here is derived from an EMBL/GenBank/DDBJ whole genome shotgun (WGS) entry which is preliminary data.</text>
</comment>
<dbReference type="RefSeq" id="WP_261822133.1">
    <property type="nucleotide sequence ID" value="NZ_BRLJ01000007.1"/>
</dbReference>
<dbReference type="EMBL" id="BRLJ01000007">
    <property type="protein sequence ID" value="GKX63845.1"/>
    <property type="molecule type" value="Genomic_DNA"/>
</dbReference>
<name>A0ABQ5LJQ2_9GAMM</name>
<organism evidence="2 3">
    <name type="scientific">Pragia fontium</name>
    <dbReference type="NCBI Taxonomy" id="82985"/>
    <lineage>
        <taxon>Bacteria</taxon>
        <taxon>Pseudomonadati</taxon>
        <taxon>Pseudomonadota</taxon>
        <taxon>Gammaproteobacteria</taxon>
        <taxon>Enterobacterales</taxon>
        <taxon>Budviciaceae</taxon>
        <taxon>Pragia</taxon>
    </lineage>
</organism>
<evidence type="ECO:0000313" key="2">
    <source>
        <dbReference type="EMBL" id="GKX63845.1"/>
    </source>
</evidence>
<proteinExistence type="predicted"/>
<protein>
    <submittedName>
        <fullName evidence="2">Uncharacterized protein</fullName>
    </submittedName>
</protein>
<keyword evidence="3" id="KW-1185">Reference proteome</keyword>